<keyword evidence="3 9" id="KW-0547">Nucleotide-binding</keyword>
<dbReference type="InterPro" id="IPR027417">
    <property type="entry name" value="P-loop_NTPase"/>
</dbReference>
<evidence type="ECO:0000256" key="5">
    <source>
        <dbReference type="ARBA" id="ARBA00022840"/>
    </source>
</evidence>
<dbReference type="PANTHER" id="PTHR11361">
    <property type="entry name" value="DNA MISMATCH REPAIR PROTEIN MUTS FAMILY MEMBER"/>
    <property type="match status" value="1"/>
</dbReference>
<protein>
    <recommendedName>
        <fullName evidence="2 9">DNA mismatch repair protein MutS</fullName>
    </recommendedName>
</protein>
<proteinExistence type="inferred from homology"/>
<keyword evidence="6 9" id="KW-0238">DNA-binding</keyword>
<dbReference type="InterPro" id="IPR045076">
    <property type="entry name" value="MutS"/>
</dbReference>
<reference evidence="13" key="1">
    <citation type="submission" date="2013-11" db="EMBL/GenBank/DDBJ databases">
        <title>Symbiont-containing voluminous jelly as an extraordinary maternal gift for overwintering insect nymphs.</title>
        <authorList>
            <person name="Kaiwa N."/>
            <person name="Hosokawa T."/>
            <person name="Nikoh N."/>
            <person name="Meng X.Y."/>
            <person name="Tanahashi M."/>
            <person name="Moriyama M."/>
            <person name="Maeda T."/>
            <person name="Yamaguchi K."/>
            <person name="Shigenobu S."/>
            <person name="Ito M."/>
            <person name="Fukatsu T."/>
        </authorList>
    </citation>
    <scope>NUCLEOTIDE SEQUENCE [LARGE SCALE GENOMIC DNA]</scope>
    <source>
        <strain evidence="13">UwTKB</strain>
    </source>
</reference>
<dbReference type="OrthoDB" id="9802448at2"/>
<dbReference type="SUPFAM" id="SSF53150">
    <property type="entry name" value="DNA repair protein MutS, domain II"/>
    <property type="match status" value="1"/>
</dbReference>
<evidence type="ECO:0000256" key="7">
    <source>
        <dbReference type="ARBA" id="ARBA00023204"/>
    </source>
</evidence>
<dbReference type="FunFam" id="3.40.1170.10:FF:000001">
    <property type="entry name" value="DNA mismatch repair protein MutS"/>
    <property type="match status" value="1"/>
</dbReference>
<dbReference type="HOGENOM" id="CLU_002472_4_0_6"/>
<evidence type="ECO:0000256" key="4">
    <source>
        <dbReference type="ARBA" id="ARBA00022763"/>
    </source>
</evidence>
<evidence type="ECO:0000256" key="9">
    <source>
        <dbReference type="HAMAP-Rule" id="MF_00096"/>
    </source>
</evidence>
<keyword evidence="13" id="KW-1185">Reference proteome</keyword>
<dbReference type="GO" id="GO:0030983">
    <property type="term" value="F:mismatched DNA binding"/>
    <property type="evidence" value="ECO:0007669"/>
    <property type="project" value="InterPro"/>
</dbReference>
<dbReference type="SUPFAM" id="SSF55271">
    <property type="entry name" value="DNA repair protein MutS, domain I"/>
    <property type="match status" value="1"/>
</dbReference>
<evidence type="ECO:0000313" key="12">
    <source>
        <dbReference type="EMBL" id="BAP58534.1"/>
    </source>
</evidence>
<dbReference type="SUPFAM" id="SSF52540">
    <property type="entry name" value="P-loop containing nucleoside triphosphate hydrolases"/>
    <property type="match status" value="1"/>
</dbReference>
<dbReference type="KEGG" id="sbw:TGUWTKB_2930"/>
<evidence type="ECO:0000256" key="2">
    <source>
        <dbReference type="ARBA" id="ARBA00021982"/>
    </source>
</evidence>
<dbReference type="PANTHER" id="PTHR11361:SF34">
    <property type="entry name" value="DNA MISMATCH REPAIR PROTEIN MSH1, MITOCHONDRIAL"/>
    <property type="match status" value="1"/>
</dbReference>
<feature type="domain" description="DNA mismatch repair proteins mutS family" evidence="11">
    <location>
        <begin position="693"/>
        <end position="709"/>
    </location>
</feature>
<dbReference type="InterPro" id="IPR017261">
    <property type="entry name" value="DNA_mismatch_repair_MutS/MSH"/>
</dbReference>
<comment type="function">
    <text evidence="8 9">This protein is involved in the repair of mismatches in DNA. It is possible that it carries out the mismatch recognition step. This protein has a weak ATPase activity.</text>
</comment>
<dbReference type="HAMAP" id="MF_00096">
    <property type="entry name" value="MutS"/>
    <property type="match status" value="1"/>
</dbReference>
<dbReference type="NCBIfam" id="NF003810">
    <property type="entry name" value="PRK05399.1"/>
    <property type="match status" value="1"/>
</dbReference>
<dbReference type="NCBIfam" id="TIGR01070">
    <property type="entry name" value="mutS1"/>
    <property type="match status" value="1"/>
</dbReference>
<evidence type="ECO:0000256" key="8">
    <source>
        <dbReference type="ARBA" id="ARBA00024647"/>
    </source>
</evidence>
<dbReference type="GO" id="GO:0005524">
    <property type="term" value="F:ATP binding"/>
    <property type="evidence" value="ECO:0007669"/>
    <property type="project" value="UniProtKB-UniRule"/>
</dbReference>
<accession>A0A090ALL1</accession>
<dbReference type="GO" id="GO:0003684">
    <property type="term" value="F:damaged DNA binding"/>
    <property type="evidence" value="ECO:0007669"/>
    <property type="project" value="UniProtKB-UniRule"/>
</dbReference>
<dbReference type="InterPro" id="IPR000432">
    <property type="entry name" value="DNA_mismatch_repair_MutS_C"/>
</dbReference>
<dbReference type="Pfam" id="PF01624">
    <property type="entry name" value="MutS_I"/>
    <property type="match status" value="1"/>
</dbReference>
<dbReference type="Pfam" id="PF05190">
    <property type="entry name" value="MutS_IV"/>
    <property type="match status" value="1"/>
</dbReference>
<dbReference type="SMART" id="SM00533">
    <property type="entry name" value="MUTSd"/>
    <property type="match status" value="1"/>
</dbReference>
<feature type="binding site" evidence="9">
    <location>
        <begin position="619"/>
        <end position="626"/>
    </location>
    <ligand>
        <name>ATP</name>
        <dbReference type="ChEBI" id="CHEBI:30616"/>
    </ligand>
</feature>
<dbReference type="STRING" id="1410383.TGUWTKB_2930"/>
<evidence type="ECO:0000256" key="1">
    <source>
        <dbReference type="ARBA" id="ARBA00006271"/>
    </source>
</evidence>
<dbReference type="InterPro" id="IPR007861">
    <property type="entry name" value="DNA_mismatch_repair_MutS_clamp"/>
</dbReference>
<dbReference type="SUPFAM" id="SSF48334">
    <property type="entry name" value="DNA repair protein MutS, domain III"/>
    <property type="match status" value="1"/>
</dbReference>
<dbReference type="Pfam" id="PF05188">
    <property type="entry name" value="MutS_II"/>
    <property type="match status" value="1"/>
</dbReference>
<dbReference type="Gene3D" id="3.30.420.110">
    <property type="entry name" value="MutS, connector domain"/>
    <property type="match status" value="1"/>
</dbReference>
<dbReference type="Gene3D" id="3.40.50.300">
    <property type="entry name" value="P-loop containing nucleotide triphosphate hydrolases"/>
    <property type="match status" value="1"/>
</dbReference>
<dbReference type="AlphaFoldDB" id="A0A090ALL1"/>
<dbReference type="FunFam" id="3.40.50.300:FF:000870">
    <property type="entry name" value="MutS protein homolog 4"/>
    <property type="match status" value="1"/>
</dbReference>
<dbReference type="Pfam" id="PF00488">
    <property type="entry name" value="MutS_V"/>
    <property type="match status" value="1"/>
</dbReference>
<evidence type="ECO:0000256" key="6">
    <source>
        <dbReference type="ARBA" id="ARBA00023125"/>
    </source>
</evidence>
<evidence type="ECO:0000259" key="11">
    <source>
        <dbReference type="PROSITE" id="PS00486"/>
    </source>
</evidence>
<evidence type="ECO:0000256" key="10">
    <source>
        <dbReference type="RuleBase" id="RU003756"/>
    </source>
</evidence>
<dbReference type="RefSeq" id="WP_052459542.1">
    <property type="nucleotide sequence ID" value="NZ_AP014521.1"/>
</dbReference>
<dbReference type="Proteomes" id="UP000031627">
    <property type="component" value="Chromosome"/>
</dbReference>
<dbReference type="InterPro" id="IPR005748">
    <property type="entry name" value="DNA_mismatch_repair_MutS"/>
</dbReference>
<dbReference type="GO" id="GO:0006298">
    <property type="term" value="P:mismatch repair"/>
    <property type="evidence" value="ECO:0007669"/>
    <property type="project" value="UniProtKB-UniRule"/>
</dbReference>
<dbReference type="Gene3D" id="3.40.1170.10">
    <property type="entry name" value="DNA repair protein MutS, domain I"/>
    <property type="match status" value="1"/>
</dbReference>
<keyword evidence="4 9" id="KW-0227">DNA damage</keyword>
<dbReference type="GO" id="GO:0005829">
    <property type="term" value="C:cytosol"/>
    <property type="evidence" value="ECO:0007669"/>
    <property type="project" value="TreeGrafter"/>
</dbReference>
<dbReference type="InterPro" id="IPR007695">
    <property type="entry name" value="DNA_mismatch_repair_MutS-lik_N"/>
</dbReference>
<keyword evidence="5 9" id="KW-0067">ATP-binding</keyword>
<keyword evidence="7 9" id="KW-0234">DNA repair</keyword>
<dbReference type="PIRSF" id="PIRSF037677">
    <property type="entry name" value="DNA_mis_repair_Msh6"/>
    <property type="match status" value="1"/>
</dbReference>
<dbReference type="GO" id="GO:0140664">
    <property type="term" value="F:ATP-dependent DNA damage sensor activity"/>
    <property type="evidence" value="ECO:0007669"/>
    <property type="project" value="InterPro"/>
</dbReference>
<dbReference type="Pfam" id="PF05192">
    <property type="entry name" value="MutS_III"/>
    <property type="match status" value="1"/>
</dbReference>
<dbReference type="PROSITE" id="PS00486">
    <property type="entry name" value="DNA_MISMATCH_REPAIR_2"/>
    <property type="match status" value="1"/>
</dbReference>
<dbReference type="FunFam" id="1.10.1420.10:FF:000002">
    <property type="entry name" value="DNA mismatch repair protein MutS"/>
    <property type="match status" value="1"/>
</dbReference>
<evidence type="ECO:0000256" key="3">
    <source>
        <dbReference type="ARBA" id="ARBA00022741"/>
    </source>
</evidence>
<dbReference type="SMART" id="SM00534">
    <property type="entry name" value="MUTSac"/>
    <property type="match status" value="1"/>
</dbReference>
<dbReference type="InterPro" id="IPR007696">
    <property type="entry name" value="DNA_mismatch_repair_MutS_core"/>
</dbReference>
<organism evidence="12 13">
    <name type="scientific">Candidatus Tachikawaea gelatinosa</name>
    <dbReference type="NCBI Taxonomy" id="1410383"/>
    <lineage>
        <taxon>Bacteria</taxon>
        <taxon>Pseudomonadati</taxon>
        <taxon>Pseudomonadota</taxon>
        <taxon>Gammaproteobacteria</taxon>
        <taxon>Enterobacterales</taxon>
        <taxon>Enterobacteriaceae</taxon>
        <taxon>Candidatus Tachikawaea</taxon>
    </lineage>
</organism>
<dbReference type="InterPro" id="IPR016151">
    <property type="entry name" value="DNA_mismatch_repair_MutS_N"/>
</dbReference>
<dbReference type="InterPro" id="IPR007860">
    <property type="entry name" value="DNA_mmatch_repair_MutS_con_dom"/>
</dbReference>
<dbReference type="InterPro" id="IPR036187">
    <property type="entry name" value="DNA_mismatch_repair_MutS_sf"/>
</dbReference>
<comment type="similarity">
    <text evidence="1 9 10">Belongs to the DNA mismatch repair MutS family.</text>
</comment>
<dbReference type="InterPro" id="IPR036678">
    <property type="entry name" value="MutS_con_dom_sf"/>
</dbReference>
<dbReference type="EMBL" id="AP014521">
    <property type="protein sequence ID" value="BAP58534.1"/>
    <property type="molecule type" value="Genomic_DNA"/>
</dbReference>
<reference evidence="12 13" key="2">
    <citation type="journal article" date="2014" name="Curr. Biol.">
        <title>Symbiont-Supplemented Maternal Investment Underpinning Host's Ecological Adaptation.</title>
        <authorList>
            <person name="Kaiwa N."/>
            <person name="Hosokawa T."/>
            <person name="Nikoh N."/>
            <person name="Tanahashi M."/>
            <person name="Moriyama M."/>
            <person name="Meng X.Y."/>
            <person name="Maeda T."/>
            <person name="Yamaguchi K."/>
            <person name="Shigenobu S."/>
            <person name="Ito M."/>
            <person name="Fukatsu T."/>
        </authorList>
    </citation>
    <scope>NUCLEOTIDE SEQUENCE [LARGE SCALE GENOMIC DNA]</scope>
    <source>
        <strain evidence="12 13">UwTKB</strain>
    </source>
</reference>
<name>A0A090ALL1_9ENTR</name>
<sequence length="849" mass="97324">MKKKLKEKNLQHTPMIQQYLKIKKKYPKTLLLYRMGDFYELFYDDAKHASKILDIVLTKKGVSFNKPIIMAGFPYHSLENYLSKLMKLGKSVAICEQINERSFNKKGLIERKVIRVITPGTISEENLLPDRLDNLLAAIFEKSNKFGYATLDIISGKFRTSELDNENMMLAELTRTNPTELLYPENFTKYHLINNRKNLCRRPVWEFDLDTANQQLNIQFQTNNLSGFGITSNFIGLPPAGCLLQYVKDTQLSCLPHIKSISIHSTKNTIIMDATTHQNLEITKNLLGNTENTLAHILDKTATTMGSRMLKRWLHMPLQDIKIVKLRQEAVCELKIFHKEIKKILSTISDIERILGRLSLRTIKPRDLISFRKSLYQLPKLHDVLSKTKSVKLSALKSQIGCFSNIQELLEKSIVDQPPLSIRDCGVIKSGYNVELDYWRKFSLGIQDFLTTVEVRERKRLKIDNLKIGFNTIHGYYIEIKRSKNHLIPNNYIRLQTLKNVERYTITEMKEHEKQVFLAKDKILVLEKKIYEELLDFLLNFLSDLQRSALGLSELDVLNNLAERAETLNYCLPTLCESIQNIEIINGRHPVIEASIKNKPFIANSIVLNKNKNMLMITGPNMGGKSTYMRMSALIVIMAWIGSFVPAEQAKIGLIDRIFTRIGATDNLASGQSTFMVEMVETANILNNATEKSLVIMDEIGRGTSTKDGISIAWACAKNLAKNIQSMTLFSTHYFELTKLSQIICSIENMCFNSYEYKNTIAFMYKIQKGCTNISYGLRVASLAGVSRNVINTAKTKMKELNNFYDIKSFNSISKKYQNILKVLKKIDVNMLDLKKIKKLILLLQLIIK</sequence>
<gene>
    <name evidence="9 12" type="primary">mutS</name>
    <name evidence="12" type="ORF">TGUWTKB_2930</name>
</gene>
<evidence type="ECO:0000313" key="13">
    <source>
        <dbReference type="Proteomes" id="UP000031627"/>
    </source>
</evidence>
<dbReference type="Gene3D" id="1.10.1420.10">
    <property type="match status" value="2"/>
</dbReference>